<dbReference type="Proteomes" id="UP000314616">
    <property type="component" value="Chromosome"/>
</dbReference>
<reference evidence="3 4" key="1">
    <citation type="submission" date="2019-05" db="EMBL/GenBank/DDBJ databases">
        <title>Georgenia *** sp. nov., and Georgenia *** sp. nov., isolated from the intestinal contents of plateau pika (Ochotona curzoniae) in the Qinghai-Tibet plateau of China.</title>
        <authorList>
            <person name="Tian Z."/>
        </authorList>
    </citation>
    <scope>NUCLEOTIDE SEQUENCE [LARGE SCALE GENOMIC DNA]</scope>
    <source>
        <strain evidence="3 4">Z443</strain>
    </source>
</reference>
<dbReference type="AlphaFoldDB" id="A0A5B8C417"/>
<keyword evidence="2" id="KW-0732">Signal</keyword>
<name>A0A5B8C417_9MICO</name>
<dbReference type="EMBL" id="CP040915">
    <property type="protein sequence ID" value="QDC25313.1"/>
    <property type="molecule type" value="Genomic_DNA"/>
</dbReference>
<dbReference type="PROSITE" id="PS51257">
    <property type="entry name" value="PROKAR_LIPOPROTEIN"/>
    <property type="match status" value="1"/>
</dbReference>
<protein>
    <recommendedName>
        <fullName evidence="5">YrhK domain-containing protein</fullName>
    </recommendedName>
</protein>
<feature type="signal peptide" evidence="2">
    <location>
        <begin position="1"/>
        <end position="20"/>
    </location>
</feature>
<feature type="transmembrane region" description="Helical" evidence="1">
    <location>
        <begin position="135"/>
        <end position="154"/>
    </location>
</feature>
<keyword evidence="1" id="KW-1133">Transmembrane helix</keyword>
<feature type="chain" id="PRO_5039628957" description="YrhK domain-containing protein" evidence="2">
    <location>
        <begin position="21"/>
        <end position="241"/>
    </location>
</feature>
<evidence type="ECO:0008006" key="5">
    <source>
        <dbReference type="Google" id="ProtNLM"/>
    </source>
</evidence>
<dbReference type="OrthoDB" id="244933at2"/>
<dbReference type="RefSeq" id="WP_139929471.1">
    <property type="nucleotide sequence ID" value="NZ_CP040915.1"/>
</dbReference>
<evidence type="ECO:0000313" key="4">
    <source>
        <dbReference type="Proteomes" id="UP000314616"/>
    </source>
</evidence>
<feature type="transmembrane region" description="Helical" evidence="1">
    <location>
        <begin position="93"/>
        <end position="115"/>
    </location>
</feature>
<feature type="transmembrane region" description="Helical" evidence="1">
    <location>
        <begin position="166"/>
        <end position="185"/>
    </location>
</feature>
<sequence length="241" mass="25259">MMVRPAALNAVIAWIFIAGAACFALGATPAYVDAVGGPADSVTFFVGSIFFTVASFSQLLQAQNPILTDVDNTGQHAPQPLGLWAWRPRDLNWLAACTQFPGTVFFNVSTLAALIHNVTVAEEDRRVWRPDFFGSTLFLLASGLGILAVSGRIVARPGPAARSIAWLNMIGSVLFMASALASYVLPGTGEMLASQISSAGTLLGALCFLGGAALMFTAWRSAVESRQRDRPGGHGADGAAT</sequence>
<dbReference type="KEGG" id="gyu:FE374_12435"/>
<accession>A0A5B8C417</accession>
<evidence type="ECO:0000256" key="1">
    <source>
        <dbReference type="SAM" id="Phobius"/>
    </source>
</evidence>
<gene>
    <name evidence="3" type="ORF">FE374_12435</name>
</gene>
<feature type="transmembrane region" description="Helical" evidence="1">
    <location>
        <begin position="197"/>
        <end position="219"/>
    </location>
</feature>
<proteinExistence type="predicted"/>
<evidence type="ECO:0000256" key="2">
    <source>
        <dbReference type="SAM" id="SignalP"/>
    </source>
</evidence>
<evidence type="ECO:0000313" key="3">
    <source>
        <dbReference type="EMBL" id="QDC25313.1"/>
    </source>
</evidence>
<keyword evidence="1" id="KW-0812">Transmembrane</keyword>
<organism evidence="3 4">
    <name type="scientific">Georgenia yuyongxinii</name>
    <dbReference type="NCBI Taxonomy" id="2589797"/>
    <lineage>
        <taxon>Bacteria</taxon>
        <taxon>Bacillati</taxon>
        <taxon>Actinomycetota</taxon>
        <taxon>Actinomycetes</taxon>
        <taxon>Micrococcales</taxon>
        <taxon>Bogoriellaceae</taxon>
        <taxon>Georgenia</taxon>
    </lineage>
</organism>
<feature type="transmembrane region" description="Helical" evidence="1">
    <location>
        <begin position="42"/>
        <end position="60"/>
    </location>
</feature>
<keyword evidence="1" id="KW-0472">Membrane</keyword>